<evidence type="ECO:0000256" key="2">
    <source>
        <dbReference type="ARBA" id="ARBA00022491"/>
    </source>
</evidence>
<evidence type="ECO:0000256" key="5">
    <source>
        <dbReference type="ARBA" id="ARBA00023242"/>
    </source>
</evidence>
<keyword evidence="3 6" id="KW-0805">Transcription regulation</keyword>
<keyword evidence="5 6" id="KW-0539">Nucleus</keyword>
<dbReference type="EMBL" id="JAVXUO010002601">
    <property type="protein sequence ID" value="KAK2971119.1"/>
    <property type="molecule type" value="Genomic_DNA"/>
</dbReference>
<reference evidence="8" key="1">
    <citation type="submission" date="2022-12" db="EMBL/GenBank/DDBJ databases">
        <title>Draft genome assemblies for two species of Escallonia (Escalloniales).</title>
        <authorList>
            <person name="Chanderbali A."/>
            <person name="Dervinis C."/>
            <person name="Anghel I."/>
            <person name="Soltis D."/>
            <person name="Soltis P."/>
            <person name="Zapata F."/>
        </authorList>
    </citation>
    <scope>NUCLEOTIDE SEQUENCE</scope>
    <source>
        <strain evidence="8">UCBG92.1500</strain>
        <tissue evidence="8">Leaf</tissue>
    </source>
</reference>
<evidence type="ECO:0000256" key="4">
    <source>
        <dbReference type="ARBA" id="ARBA00023163"/>
    </source>
</evidence>
<evidence type="ECO:0000313" key="9">
    <source>
        <dbReference type="Proteomes" id="UP001187471"/>
    </source>
</evidence>
<dbReference type="InterPro" id="IPR006458">
    <property type="entry name" value="Ovate_C"/>
</dbReference>
<dbReference type="PANTHER" id="PTHR33057">
    <property type="entry name" value="TRANSCRIPTION REPRESSOR OFP7-RELATED"/>
    <property type="match status" value="1"/>
</dbReference>
<evidence type="ECO:0000256" key="3">
    <source>
        <dbReference type="ARBA" id="ARBA00023015"/>
    </source>
</evidence>
<evidence type="ECO:0000256" key="1">
    <source>
        <dbReference type="ARBA" id="ARBA00004123"/>
    </source>
</evidence>
<sequence>MKFLCFFKSKKRKTPTKSSLCNPSETLSSSPEALSFRHLVLDTVPDSDPSAAVLRSDSFSFRMSSGSDKMSYGDMANDKPDSNASLAAVESGWLPFNCTVNDNKPELLPSMVALEPNGGAVNLHAKPFMVAMEPDGGSVNDEIQEHSNQSTLALGQHSFSFRGKVNNNVPAATEVDKFSIGGTAVDNIPGSPVALELNRSSLDMVNDSKSNRFFVEQQESSSIMPPTAENLSVGDISDSDISLITVKSRRHVVEPDESSSILSHETQIAEAGDPFFWDFKESLRSRRISFEVGVSSSILATAKEFEPMTVESEDPCSVFRTSMELVADDLGLIDFGSLEGLFVWYLRMNKEENHGHIMRAFVDLCVQRLTSSWSFSSTYWSSDASDSSSL</sequence>
<gene>
    <name evidence="8" type="ORF">RJ640_008543</name>
</gene>
<feature type="domain" description="OVATE" evidence="7">
    <location>
        <begin position="308"/>
        <end position="367"/>
    </location>
</feature>
<dbReference type="GO" id="GO:0045892">
    <property type="term" value="P:negative regulation of DNA-templated transcription"/>
    <property type="evidence" value="ECO:0007669"/>
    <property type="project" value="UniProtKB-UniRule"/>
</dbReference>
<dbReference type="PANTHER" id="PTHR33057:SF26">
    <property type="entry name" value="TRANSCRIPTION REPRESSOR OFP13"/>
    <property type="match status" value="1"/>
</dbReference>
<keyword evidence="9" id="KW-1185">Reference proteome</keyword>
<dbReference type="Proteomes" id="UP001187471">
    <property type="component" value="Unassembled WGS sequence"/>
</dbReference>
<evidence type="ECO:0000256" key="6">
    <source>
        <dbReference type="RuleBase" id="RU367028"/>
    </source>
</evidence>
<proteinExistence type="predicted"/>
<protein>
    <recommendedName>
        <fullName evidence="6">Transcription repressor</fullName>
    </recommendedName>
    <alternativeName>
        <fullName evidence="6">Ovate family protein</fullName>
    </alternativeName>
</protein>
<keyword evidence="2 6" id="KW-0678">Repressor</keyword>
<organism evidence="8 9">
    <name type="scientific">Escallonia rubra</name>
    <dbReference type="NCBI Taxonomy" id="112253"/>
    <lineage>
        <taxon>Eukaryota</taxon>
        <taxon>Viridiplantae</taxon>
        <taxon>Streptophyta</taxon>
        <taxon>Embryophyta</taxon>
        <taxon>Tracheophyta</taxon>
        <taxon>Spermatophyta</taxon>
        <taxon>Magnoliopsida</taxon>
        <taxon>eudicotyledons</taxon>
        <taxon>Gunneridae</taxon>
        <taxon>Pentapetalae</taxon>
        <taxon>asterids</taxon>
        <taxon>campanulids</taxon>
        <taxon>Escalloniales</taxon>
        <taxon>Escalloniaceae</taxon>
        <taxon>Escallonia</taxon>
    </lineage>
</organism>
<evidence type="ECO:0000313" key="8">
    <source>
        <dbReference type="EMBL" id="KAK2971119.1"/>
    </source>
</evidence>
<comment type="subcellular location">
    <subcellularLocation>
        <location evidence="1 6">Nucleus</location>
    </subcellularLocation>
</comment>
<accession>A0AA88QI99</accession>
<dbReference type="GO" id="GO:0005634">
    <property type="term" value="C:nucleus"/>
    <property type="evidence" value="ECO:0007669"/>
    <property type="project" value="UniProtKB-SubCell"/>
</dbReference>
<dbReference type="PROSITE" id="PS51754">
    <property type="entry name" value="OVATE"/>
    <property type="match status" value="1"/>
</dbReference>
<name>A0AA88QI99_9ASTE</name>
<dbReference type="AlphaFoldDB" id="A0AA88QI99"/>
<dbReference type="Pfam" id="PF04844">
    <property type="entry name" value="Ovate"/>
    <property type="match status" value="1"/>
</dbReference>
<dbReference type="InterPro" id="IPR038933">
    <property type="entry name" value="Ovate"/>
</dbReference>
<keyword evidence="4 6" id="KW-0804">Transcription</keyword>
<comment type="caution">
    <text evidence="8">The sequence shown here is derived from an EMBL/GenBank/DDBJ whole genome shotgun (WGS) entry which is preliminary data.</text>
</comment>
<evidence type="ECO:0000259" key="7">
    <source>
        <dbReference type="PROSITE" id="PS51754"/>
    </source>
</evidence>
<comment type="function">
    <text evidence="6">Transcriptional repressor that regulates multiple aspects of plant growth and development.</text>
</comment>